<organism evidence="1 2">
    <name type="scientific">Paraphaeosphaeria minitans</name>
    <dbReference type="NCBI Taxonomy" id="565426"/>
    <lineage>
        <taxon>Eukaryota</taxon>
        <taxon>Fungi</taxon>
        <taxon>Dikarya</taxon>
        <taxon>Ascomycota</taxon>
        <taxon>Pezizomycotina</taxon>
        <taxon>Dothideomycetes</taxon>
        <taxon>Pleosporomycetidae</taxon>
        <taxon>Pleosporales</taxon>
        <taxon>Massarineae</taxon>
        <taxon>Didymosphaeriaceae</taxon>
        <taxon>Paraphaeosphaeria</taxon>
    </lineage>
</organism>
<gene>
    <name evidence="1" type="ORF">PMIN01_06006</name>
</gene>
<sequence>MIDVAILAQLGSANDLNANCFFATSPHALFNIMNMDTKNWNSFYGGKASPVICMISTPRLEQALPLETVVPIARETGRSRRKTDSKDAYLEFGGVEDDERGVLWGLQSLDWKKWGRKRLYKQVPWEDVAVGSLRKMGSA</sequence>
<dbReference type="OrthoDB" id="9975959at2759"/>
<proteinExistence type="predicted"/>
<accession>A0A9P6KRR1</accession>
<comment type="caution">
    <text evidence="1">The sequence shown here is derived from an EMBL/GenBank/DDBJ whole genome shotgun (WGS) entry which is preliminary data.</text>
</comment>
<keyword evidence="2" id="KW-1185">Reference proteome</keyword>
<dbReference type="EMBL" id="WJXW01000005">
    <property type="protein sequence ID" value="KAF9736091.1"/>
    <property type="molecule type" value="Genomic_DNA"/>
</dbReference>
<name>A0A9P6KRR1_9PLEO</name>
<dbReference type="Proteomes" id="UP000756921">
    <property type="component" value="Unassembled WGS sequence"/>
</dbReference>
<dbReference type="AlphaFoldDB" id="A0A9P6KRR1"/>
<protein>
    <submittedName>
        <fullName evidence="1">Uncharacterized protein</fullName>
    </submittedName>
</protein>
<reference evidence="1" key="1">
    <citation type="journal article" date="2020" name="Mol. Plant Microbe Interact.">
        <title>Genome Sequence of the Biocontrol Agent Coniothyrium minitans strain Conio (IMI 134523).</title>
        <authorList>
            <person name="Patel D."/>
            <person name="Shittu T.A."/>
            <person name="Baroncelli R."/>
            <person name="Muthumeenakshi S."/>
            <person name="Osborne T.H."/>
            <person name="Janganan T.K."/>
            <person name="Sreenivasaprasad S."/>
        </authorList>
    </citation>
    <scope>NUCLEOTIDE SEQUENCE</scope>
    <source>
        <strain evidence="1">Conio</strain>
    </source>
</reference>
<evidence type="ECO:0000313" key="2">
    <source>
        <dbReference type="Proteomes" id="UP000756921"/>
    </source>
</evidence>
<evidence type="ECO:0000313" key="1">
    <source>
        <dbReference type="EMBL" id="KAF9736091.1"/>
    </source>
</evidence>